<dbReference type="RefSeq" id="WP_343784105.1">
    <property type="nucleotide sequence ID" value="NZ_BAAAFH010000003.1"/>
</dbReference>
<comment type="similarity">
    <text evidence="1">Belongs to the bactofilin family.</text>
</comment>
<proteinExistence type="inferred from homology"/>
<feature type="region of interest" description="Disordered" evidence="2">
    <location>
        <begin position="117"/>
        <end position="145"/>
    </location>
</feature>
<evidence type="ECO:0008006" key="5">
    <source>
        <dbReference type="Google" id="ProtNLM"/>
    </source>
</evidence>
<dbReference type="PANTHER" id="PTHR35024">
    <property type="entry name" value="HYPOTHETICAL CYTOSOLIC PROTEIN"/>
    <property type="match status" value="1"/>
</dbReference>
<dbReference type="Pfam" id="PF04519">
    <property type="entry name" value="Bactofilin"/>
    <property type="match status" value="1"/>
</dbReference>
<sequence>MAVFKGQKEKMMLDGPENLNRLVIGAEITGNLKTLTSIRLDGVVTGTIDCGAKLVLGTKGVVKGTVNAKQAEIEGTIDGDLFISELLILRATAKINGDISTKKLIIEDGAEFNGACRMGEGEENRKPAKSEDEVLQEQREEDLVY</sequence>
<dbReference type="PANTHER" id="PTHR35024:SF4">
    <property type="entry name" value="POLYMER-FORMING CYTOSKELETAL PROTEIN"/>
    <property type="match status" value="1"/>
</dbReference>
<dbReference type="EMBL" id="BAAAFH010000003">
    <property type="protein sequence ID" value="GAA0873758.1"/>
    <property type="molecule type" value="Genomic_DNA"/>
</dbReference>
<keyword evidence="4" id="KW-1185">Reference proteome</keyword>
<feature type="compositionally biased region" description="Basic and acidic residues" evidence="2">
    <location>
        <begin position="119"/>
        <end position="145"/>
    </location>
</feature>
<dbReference type="InterPro" id="IPR007607">
    <property type="entry name" value="BacA/B"/>
</dbReference>
<accession>A0ABP3XZL2</accession>
<gene>
    <name evidence="3" type="ORF">GCM10009118_01660</name>
</gene>
<name>A0ABP3XZL2_9FLAO</name>
<evidence type="ECO:0000256" key="1">
    <source>
        <dbReference type="ARBA" id="ARBA00044755"/>
    </source>
</evidence>
<organism evidence="3 4">
    <name type="scientific">Wandonia haliotis</name>
    <dbReference type="NCBI Taxonomy" id="574963"/>
    <lineage>
        <taxon>Bacteria</taxon>
        <taxon>Pseudomonadati</taxon>
        <taxon>Bacteroidota</taxon>
        <taxon>Flavobacteriia</taxon>
        <taxon>Flavobacteriales</taxon>
        <taxon>Crocinitomicaceae</taxon>
        <taxon>Wandonia</taxon>
    </lineage>
</organism>
<reference evidence="4" key="1">
    <citation type="journal article" date="2019" name="Int. J. Syst. Evol. Microbiol.">
        <title>The Global Catalogue of Microorganisms (GCM) 10K type strain sequencing project: providing services to taxonomists for standard genome sequencing and annotation.</title>
        <authorList>
            <consortium name="The Broad Institute Genomics Platform"/>
            <consortium name="The Broad Institute Genome Sequencing Center for Infectious Disease"/>
            <person name="Wu L."/>
            <person name="Ma J."/>
        </authorList>
    </citation>
    <scope>NUCLEOTIDE SEQUENCE [LARGE SCALE GENOMIC DNA]</scope>
    <source>
        <strain evidence="4">JCM 16083</strain>
    </source>
</reference>
<evidence type="ECO:0000256" key="2">
    <source>
        <dbReference type="SAM" id="MobiDB-lite"/>
    </source>
</evidence>
<evidence type="ECO:0000313" key="3">
    <source>
        <dbReference type="EMBL" id="GAA0873758.1"/>
    </source>
</evidence>
<comment type="caution">
    <text evidence="3">The sequence shown here is derived from an EMBL/GenBank/DDBJ whole genome shotgun (WGS) entry which is preliminary data.</text>
</comment>
<evidence type="ECO:0000313" key="4">
    <source>
        <dbReference type="Proteomes" id="UP001501126"/>
    </source>
</evidence>
<dbReference type="Proteomes" id="UP001501126">
    <property type="component" value="Unassembled WGS sequence"/>
</dbReference>
<protein>
    <recommendedName>
        <fullName evidence="5">Polymer-forming cytoskeletal protein</fullName>
    </recommendedName>
</protein>